<feature type="region of interest" description="Disordered" evidence="1">
    <location>
        <begin position="237"/>
        <end position="258"/>
    </location>
</feature>
<gene>
    <name evidence="3" type="ORF">SPHI_25120</name>
</gene>
<dbReference type="InterPro" id="IPR019619">
    <property type="entry name" value="DUF2490"/>
</dbReference>
<sequence>MRTTWAVSAALATCAVAPAAAETNHGGQIWGSIQVTAPITDDVFVSSEIQPRWSAKNAATAPITFVPPIVSWRKSESLIVSGGYLYAFIDGARLPTDLHEHRFLQQISYRIGAIGRVGIRAQTRFEQRNRSTGKDWNVRVAQQVLLATPLTKKESGGPVGVFSMELYWNLTEADWGARRGYDDLWTFAGVRLPVSTSTAFELGYLNQRQRAVNGRANMNHAAVVGVSFQLSPSITPPKVVPTTGPGLQPVGGREPVRN</sequence>
<comment type="caution">
    <text evidence="3">The sequence shown here is derived from an EMBL/GenBank/DDBJ whole genome shotgun (WGS) entry which is preliminary data.</text>
</comment>
<evidence type="ECO:0000256" key="1">
    <source>
        <dbReference type="SAM" id="MobiDB-lite"/>
    </source>
</evidence>
<reference evidence="3 4" key="1">
    <citation type="submission" date="2016-11" db="EMBL/GenBank/DDBJ databases">
        <title>Genome sequence of Sphingomonas jeddahensis G39.</title>
        <authorList>
            <person name="Poehlein A."/>
            <person name="Wuebbeler J.H."/>
            <person name="Steinbuechel A."/>
            <person name="Daniel R."/>
        </authorList>
    </citation>
    <scope>NUCLEOTIDE SEQUENCE [LARGE SCALE GENOMIC DNA]</scope>
    <source>
        <strain evidence="3 4">G39</strain>
    </source>
</reference>
<keyword evidence="4" id="KW-1185">Reference proteome</keyword>
<evidence type="ECO:0000256" key="2">
    <source>
        <dbReference type="SAM" id="SignalP"/>
    </source>
</evidence>
<evidence type="ECO:0008006" key="5">
    <source>
        <dbReference type="Google" id="ProtNLM"/>
    </source>
</evidence>
<name>A0A1V2ESH4_9SPHN</name>
<proteinExistence type="predicted"/>
<dbReference type="STRING" id="1915074.SPHI_25120"/>
<dbReference type="Proteomes" id="UP000188729">
    <property type="component" value="Unassembled WGS sequence"/>
</dbReference>
<evidence type="ECO:0000313" key="3">
    <source>
        <dbReference type="EMBL" id="ONF95248.1"/>
    </source>
</evidence>
<dbReference type="Pfam" id="PF10677">
    <property type="entry name" value="DUF2490"/>
    <property type="match status" value="1"/>
</dbReference>
<feature type="chain" id="PRO_5012346791" description="DUF2490 domain-containing protein" evidence="2">
    <location>
        <begin position="22"/>
        <end position="258"/>
    </location>
</feature>
<keyword evidence="2" id="KW-0732">Signal</keyword>
<accession>A0A1V2ESH4</accession>
<organism evidence="3 4">
    <name type="scientific">Sphingomonas jeddahensis</name>
    <dbReference type="NCBI Taxonomy" id="1915074"/>
    <lineage>
        <taxon>Bacteria</taxon>
        <taxon>Pseudomonadati</taxon>
        <taxon>Pseudomonadota</taxon>
        <taxon>Alphaproteobacteria</taxon>
        <taxon>Sphingomonadales</taxon>
        <taxon>Sphingomonadaceae</taxon>
        <taxon>Sphingomonas</taxon>
    </lineage>
</organism>
<dbReference type="OrthoDB" id="5381041at2"/>
<dbReference type="AlphaFoldDB" id="A0A1V2ESH4"/>
<feature type="signal peptide" evidence="2">
    <location>
        <begin position="1"/>
        <end position="21"/>
    </location>
</feature>
<dbReference type="RefSeq" id="WP_083719978.1">
    <property type="nucleotide sequence ID" value="NZ_MPSB01000013.1"/>
</dbReference>
<evidence type="ECO:0000313" key="4">
    <source>
        <dbReference type="Proteomes" id="UP000188729"/>
    </source>
</evidence>
<dbReference type="EMBL" id="MPSB01000013">
    <property type="protein sequence ID" value="ONF95248.1"/>
    <property type="molecule type" value="Genomic_DNA"/>
</dbReference>
<protein>
    <recommendedName>
        <fullName evidence="5">DUF2490 domain-containing protein</fullName>
    </recommendedName>
</protein>